<dbReference type="Proteomes" id="UP001186974">
    <property type="component" value="Unassembled WGS sequence"/>
</dbReference>
<sequence>MDDPNENLTITDGKVTYGIKHFEKDLREQVRRDSPDASLRLGVHVTDLYIHEIALHYNQNVDDFQAPFTEGTKTNSGQTILGTHHVDALAACQTACRHILDDFINLDFDILYSLPVIFSVRVVYTIVVLIKLYVAATTPGEMEAIIKKDELRVEEYLNTFEGLFSKVMDRDPLSPGGKFLFVVQRLKERYANIKMGEKAVEKEVAAIKSGRAKGRKSNGNNPPAVPPGPNQGLQLLSEVAMGNNNPNRAPSAAPQAQQQHHPGQGQQWYPQPDMGAMPMDPTYAQYGGQPPVPFMGLENIDFGFGTSMGDADLSGLFMGDLNSPWWNMPTGDPNQPYGWPPQQ</sequence>
<evidence type="ECO:0000313" key="2">
    <source>
        <dbReference type="Proteomes" id="UP001186974"/>
    </source>
</evidence>
<evidence type="ECO:0000313" key="1">
    <source>
        <dbReference type="EMBL" id="KAK3053972.1"/>
    </source>
</evidence>
<proteinExistence type="predicted"/>
<keyword evidence="2" id="KW-1185">Reference proteome</keyword>
<protein>
    <submittedName>
        <fullName evidence="1">Uncharacterized protein</fullName>
    </submittedName>
</protein>
<reference evidence="1" key="1">
    <citation type="submission" date="2024-09" db="EMBL/GenBank/DDBJ databases">
        <title>Black Yeasts Isolated from many extreme environments.</title>
        <authorList>
            <person name="Coleine C."/>
            <person name="Stajich J.E."/>
            <person name="Selbmann L."/>
        </authorList>
    </citation>
    <scope>NUCLEOTIDE SEQUENCE</scope>
    <source>
        <strain evidence="1">CCFEE 5737</strain>
    </source>
</reference>
<comment type="caution">
    <text evidence="1">The sequence shown here is derived from an EMBL/GenBank/DDBJ whole genome shotgun (WGS) entry which is preliminary data.</text>
</comment>
<dbReference type="EMBL" id="JAWDJW010009900">
    <property type="protein sequence ID" value="KAK3053972.1"/>
    <property type="molecule type" value="Genomic_DNA"/>
</dbReference>
<gene>
    <name evidence="1" type="ORF">LTS18_012085</name>
</gene>
<organism evidence="1 2">
    <name type="scientific">Coniosporium uncinatum</name>
    <dbReference type="NCBI Taxonomy" id="93489"/>
    <lineage>
        <taxon>Eukaryota</taxon>
        <taxon>Fungi</taxon>
        <taxon>Dikarya</taxon>
        <taxon>Ascomycota</taxon>
        <taxon>Pezizomycotina</taxon>
        <taxon>Dothideomycetes</taxon>
        <taxon>Dothideomycetes incertae sedis</taxon>
        <taxon>Coniosporium</taxon>
    </lineage>
</organism>
<accession>A0ACC3CXU9</accession>
<name>A0ACC3CXU9_9PEZI</name>